<protein>
    <submittedName>
        <fullName evidence="3">NAD(P)-dependent dehydrogenase, short-chain alcohol dehydrogenase family</fullName>
    </submittedName>
</protein>
<dbReference type="EMBL" id="FOLB01000007">
    <property type="protein sequence ID" value="SFC49319.1"/>
    <property type="molecule type" value="Genomic_DNA"/>
</dbReference>
<keyword evidence="2" id="KW-0560">Oxidoreductase</keyword>
<proteinExistence type="inferred from homology"/>
<dbReference type="PROSITE" id="PS00061">
    <property type="entry name" value="ADH_SHORT"/>
    <property type="match status" value="1"/>
</dbReference>
<dbReference type="AlphaFoldDB" id="A0A1I1JL34"/>
<dbReference type="OrthoDB" id="8959163at2"/>
<reference evidence="3 4" key="1">
    <citation type="submission" date="2016-10" db="EMBL/GenBank/DDBJ databases">
        <authorList>
            <person name="de Groot N.N."/>
        </authorList>
    </citation>
    <scope>NUCLEOTIDE SEQUENCE [LARGE SCALE GENOMIC DNA]</scope>
    <source>
        <strain evidence="3 4">CGMCC 1.7056</strain>
    </source>
</reference>
<name>A0A1I1JL34_9ACTN</name>
<gene>
    <name evidence="3" type="ORF">SAMN04487968_10759</name>
</gene>
<dbReference type="STRING" id="574651.SAMN04487968_10759"/>
<dbReference type="GO" id="GO:0032787">
    <property type="term" value="P:monocarboxylic acid metabolic process"/>
    <property type="evidence" value="ECO:0007669"/>
    <property type="project" value="UniProtKB-ARBA"/>
</dbReference>
<dbReference type="PANTHER" id="PTHR42879">
    <property type="entry name" value="3-OXOACYL-(ACYL-CARRIER-PROTEIN) REDUCTASE"/>
    <property type="match status" value="1"/>
</dbReference>
<dbReference type="InterPro" id="IPR020904">
    <property type="entry name" value="Sc_DH/Rdtase_CS"/>
</dbReference>
<evidence type="ECO:0000256" key="2">
    <source>
        <dbReference type="ARBA" id="ARBA00023002"/>
    </source>
</evidence>
<accession>A0A1I1JL34</accession>
<dbReference type="CDD" id="cd05233">
    <property type="entry name" value="SDR_c"/>
    <property type="match status" value="1"/>
</dbReference>
<keyword evidence="4" id="KW-1185">Reference proteome</keyword>
<dbReference type="InterPro" id="IPR036291">
    <property type="entry name" value="NAD(P)-bd_dom_sf"/>
</dbReference>
<comment type="similarity">
    <text evidence="1">Belongs to the short-chain dehydrogenases/reductases (SDR) family.</text>
</comment>
<dbReference type="RefSeq" id="WP_091123505.1">
    <property type="nucleotide sequence ID" value="NZ_FOLB01000007.1"/>
</dbReference>
<dbReference type="PRINTS" id="PR00080">
    <property type="entry name" value="SDRFAMILY"/>
</dbReference>
<dbReference type="NCBIfam" id="NF005095">
    <property type="entry name" value="PRK06523.1"/>
    <property type="match status" value="1"/>
</dbReference>
<dbReference type="PANTHER" id="PTHR42879:SF6">
    <property type="entry name" value="NADPH-DEPENDENT REDUCTASE BACG"/>
    <property type="match status" value="1"/>
</dbReference>
<evidence type="ECO:0000313" key="4">
    <source>
        <dbReference type="Proteomes" id="UP000198832"/>
    </source>
</evidence>
<dbReference type="GO" id="GO:0016491">
    <property type="term" value="F:oxidoreductase activity"/>
    <property type="evidence" value="ECO:0007669"/>
    <property type="project" value="UniProtKB-KW"/>
</dbReference>
<dbReference type="PRINTS" id="PR00081">
    <property type="entry name" value="GDHRDH"/>
</dbReference>
<dbReference type="Proteomes" id="UP000198832">
    <property type="component" value="Unassembled WGS sequence"/>
</dbReference>
<dbReference type="FunFam" id="3.40.50.720:FF:000084">
    <property type="entry name" value="Short-chain dehydrogenase reductase"/>
    <property type="match status" value="1"/>
</dbReference>
<organism evidence="3 4">
    <name type="scientific">Nocardioides terrae</name>
    <dbReference type="NCBI Taxonomy" id="574651"/>
    <lineage>
        <taxon>Bacteria</taxon>
        <taxon>Bacillati</taxon>
        <taxon>Actinomycetota</taxon>
        <taxon>Actinomycetes</taxon>
        <taxon>Propionibacteriales</taxon>
        <taxon>Nocardioidaceae</taxon>
        <taxon>Nocardioides</taxon>
    </lineage>
</organism>
<dbReference type="SUPFAM" id="SSF51735">
    <property type="entry name" value="NAD(P)-binding Rossmann-fold domains"/>
    <property type="match status" value="1"/>
</dbReference>
<dbReference type="Pfam" id="PF13561">
    <property type="entry name" value="adh_short_C2"/>
    <property type="match status" value="1"/>
</dbReference>
<evidence type="ECO:0000256" key="1">
    <source>
        <dbReference type="ARBA" id="ARBA00006484"/>
    </source>
</evidence>
<dbReference type="InterPro" id="IPR002347">
    <property type="entry name" value="SDR_fam"/>
</dbReference>
<dbReference type="InterPro" id="IPR050259">
    <property type="entry name" value="SDR"/>
</dbReference>
<evidence type="ECO:0000313" key="3">
    <source>
        <dbReference type="EMBL" id="SFC49319.1"/>
    </source>
</evidence>
<dbReference type="Gene3D" id="3.40.50.720">
    <property type="entry name" value="NAD(P)-binding Rossmann-like Domain"/>
    <property type="match status" value="1"/>
</dbReference>
<sequence length="262" mass="26672">MKLELDGRTAVVTGASKGIGLAVAHALRGEGANVVAGALTGSPELTALTEDGHTVEVLGDLTTASGCQDLVDRAVDRFGGIDVLVNNVGGVHPRTDGFLAVTDEDWQWAVEVNLFSAVRATRAALPHLLRAAPSTIVTICSVNATLPDPGVIDYSAAKAALRSFTKSLSKEVGPAGVRVNTVSPGPVETALWLGAGGVADTISRAQGVDAADVRQAAVAGTPTERFTRPDEVAQVVLLLASTTAGNITGADVLIDGGMVTTM</sequence>